<keyword evidence="2" id="KW-0813">Transport</keyword>
<dbReference type="InterPro" id="IPR004720">
    <property type="entry name" value="PTS_IIB_sorbose-sp"/>
</dbReference>
<keyword evidence="3" id="KW-0963">Cytoplasm</keyword>
<sequence length="159" mass="16966">MSWVLHRLDDRLIHGQVLVAWGQRLSPQRIVIVDDAVAASEWERQLYQDAAPGIDVRVLGVADAVAAYAAEATAPGAAFLLLRDLPTALRLVEAGAEIAAFNVGGLHHAPGKDKVAEYVYLDDADRAAARALHARHVGLDVQDVPASRAVPLSSLEPLA</sequence>
<keyword evidence="7" id="KW-0418">Kinase</keyword>
<keyword evidence="6" id="KW-0598">Phosphotransferase system</keyword>
<name>A0A933SC45_UNCEI</name>
<organism evidence="9 10">
    <name type="scientific">Eiseniibacteriota bacterium</name>
    <dbReference type="NCBI Taxonomy" id="2212470"/>
    <lineage>
        <taxon>Bacteria</taxon>
        <taxon>Candidatus Eiseniibacteriota</taxon>
    </lineage>
</organism>
<evidence type="ECO:0000256" key="1">
    <source>
        <dbReference type="ARBA" id="ARBA00004496"/>
    </source>
</evidence>
<dbReference type="AlphaFoldDB" id="A0A933SC45"/>
<dbReference type="GO" id="GO:0016301">
    <property type="term" value="F:kinase activity"/>
    <property type="evidence" value="ECO:0007669"/>
    <property type="project" value="UniProtKB-KW"/>
</dbReference>
<evidence type="ECO:0000256" key="6">
    <source>
        <dbReference type="ARBA" id="ARBA00022683"/>
    </source>
</evidence>
<accession>A0A933SC45</accession>
<evidence type="ECO:0000256" key="4">
    <source>
        <dbReference type="ARBA" id="ARBA00022597"/>
    </source>
</evidence>
<gene>
    <name evidence="9" type="ORF">HZA61_06170</name>
</gene>
<dbReference type="GO" id="GO:0008982">
    <property type="term" value="F:protein-N(PI)-phosphohistidine-sugar phosphotransferase activity"/>
    <property type="evidence" value="ECO:0007669"/>
    <property type="project" value="InterPro"/>
</dbReference>
<dbReference type="Gene3D" id="3.40.35.10">
    <property type="entry name" value="Phosphotransferase system, sorbose subfamily IIB component"/>
    <property type="match status" value="1"/>
</dbReference>
<keyword evidence="5" id="KW-0808">Transferase</keyword>
<evidence type="ECO:0000256" key="7">
    <source>
        <dbReference type="ARBA" id="ARBA00022777"/>
    </source>
</evidence>
<evidence type="ECO:0000313" key="9">
    <source>
        <dbReference type="EMBL" id="MBI5169053.1"/>
    </source>
</evidence>
<evidence type="ECO:0000313" key="10">
    <source>
        <dbReference type="Proteomes" id="UP000696931"/>
    </source>
</evidence>
<reference evidence="9" key="1">
    <citation type="submission" date="2020-07" db="EMBL/GenBank/DDBJ databases">
        <title>Huge and variable diversity of episymbiotic CPR bacteria and DPANN archaea in groundwater ecosystems.</title>
        <authorList>
            <person name="He C.Y."/>
            <person name="Keren R."/>
            <person name="Whittaker M."/>
            <person name="Farag I.F."/>
            <person name="Doudna J."/>
            <person name="Cate J.H.D."/>
            <person name="Banfield J.F."/>
        </authorList>
    </citation>
    <scope>NUCLEOTIDE SEQUENCE</scope>
    <source>
        <strain evidence="9">NC_groundwater_1813_Pr3_B-0.1um_71_17</strain>
    </source>
</reference>
<feature type="domain" description="PTS EIIB type-4" evidence="8">
    <location>
        <begin position="1"/>
        <end position="159"/>
    </location>
</feature>
<evidence type="ECO:0000256" key="3">
    <source>
        <dbReference type="ARBA" id="ARBA00022490"/>
    </source>
</evidence>
<evidence type="ECO:0000259" key="8">
    <source>
        <dbReference type="PROSITE" id="PS51101"/>
    </source>
</evidence>
<dbReference type="PROSITE" id="PS51101">
    <property type="entry name" value="PTS_EIIB_TYPE_4"/>
    <property type="match status" value="1"/>
</dbReference>
<dbReference type="InterPro" id="IPR036667">
    <property type="entry name" value="PTS_IIB_sorbose-sp_sf"/>
</dbReference>
<evidence type="ECO:0000256" key="2">
    <source>
        <dbReference type="ARBA" id="ARBA00022448"/>
    </source>
</evidence>
<comment type="subcellular location">
    <subcellularLocation>
        <location evidence="1">Cytoplasm</location>
    </subcellularLocation>
</comment>
<protein>
    <submittedName>
        <fullName evidence="9">PTS sugar transporter subunit IIB</fullName>
    </submittedName>
</protein>
<dbReference type="SUPFAM" id="SSF52728">
    <property type="entry name" value="PTS IIb component"/>
    <property type="match status" value="1"/>
</dbReference>
<dbReference type="GO" id="GO:0009401">
    <property type="term" value="P:phosphoenolpyruvate-dependent sugar phosphotransferase system"/>
    <property type="evidence" value="ECO:0007669"/>
    <property type="project" value="UniProtKB-KW"/>
</dbReference>
<dbReference type="Pfam" id="PF03830">
    <property type="entry name" value="PTSIIB_sorb"/>
    <property type="match status" value="1"/>
</dbReference>
<evidence type="ECO:0000256" key="5">
    <source>
        <dbReference type="ARBA" id="ARBA00022679"/>
    </source>
</evidence>
<dbReference type="EMBL" id="JACRIW010000041">
    <property type="protein sequence ID" value="MBI5169053.1"/>
    <property type="molecule type" value="Genomic_DNA"/>
</dbReference>
<dbReference type="Proteomes" id="UP000696931">
    <property type="component" value="Unassembled WGS sequence"/>
</dbReference>
<keyword evidence="4 9" id="KW-0762">Sugar transport</keyword>
<dbReference type="GO" id="GO:0005737">
    <property type="term" value="C:cytoplasm"/>
    <property type="evidence" value="ECO:0007669"/>
    <property type="project" value="UniProtKB-SubCell"/>
</dbReference>
<comment type="caution">
    <text evidence="9">The sequence shown here is derived from an EMBL/GenBank/DDBJ whole genome shotgun (WGS) entry which is preliminary data.</text>
</comment>
<proteinExistence type="predicted"/>